<gene>
    <name evidence="5" type="ORF">S01H4_25929</name>
</gene>
<dbReference type="AlphaFoldDB" id="X1ADR1"/>
<evidence type="ECO:0000256" key="1">
    <source>
        <dbReference type="ARBA" id="ARBA00007637"/>
    </source>
</evidence>
<dbReference type="InterPro" id="IPR001509">
    <property type="entry name" value="Epimerase_deHydtase"/>
</dbReference>
<sequence>VTLVRGDVLKIDDCKKALKRIDAVIHLAAIPHLFNDPPEKVFHVNVIGTFNVLQAASDLGIEKVVYASSDSSYGFNWRNSFDDLLLPAYLPIDENHPQKPKDAYGLSKKVGEEIARAFTRKYGMSTISLRISHTRVPEESHEVGVAAYRKDINEKGRMLPPRVYNEEGNITQIFCYNDVRDVAQAFRLAVEAKGLEGKSEAFNICADDNPSKFDSREFIKMVGWSEVPLKKEIKGRQSLFDWSKAKRLLGYQPLHSWYRHGSISVETV</sequence>
<keyword evidence="3" id="KW-0520">NAD</keyword>
<dbReference type="Pfam" id="PF01370">
    <property type="entry name" value="Epimerase"/>
    <property type="match status" value="1"/>
</dbReference>
<evidence type="ECO:0000256" key="3">
    <source>
        <dbReference type="ARBA" id="ARBA00023027"/>
    </source>
</evidence>
<dbReference type="SUPFAM" id="SSF51735">
    <property type="entry name" value="NAD(P)-binding Rossmann-fold domains"/>
    <property type="match status" value="1"/>
</dbReference>
<dbReference type="InterPro" id="IPR036291">
    <property type="entry name" value="NAD(P)-bd_dom_sf"/>
</dbReference>
<comment type="caution">
    <text evidence="5">The sequence shown here is derived from an EMBL/GenBank/DDBJ whole genome shotgun (WGS) entry which is preliminary data.</text>
</comment>
<dbReference type="PANTHER" id="PTHR43103:SF5">
    <property type="entry name" value="4-EPIMERASE, PUTATIVE (AFU_ORTHOLOGUE AFUA_7G00360)-RELATED"/>
    <property type="match status" value="1"/>
</dbReference>
<dbReference type="Gene3D" id="3.40.50.720">
    <property type="entry name" value="NAD(P)-binding Rossmann-like Domain"/>
    <property type="match status" value="1"/>
</dbReference>
<keyword evidence="2" id="KW-0560">Oxidoreductase</keyword>
<accession>X1ADR1</accession>
<reference evidence="5" key="1">
    <citation type="journal article" date="2014" name="Front. Microbiol.">
        <title>High frequency of phylogenetically diverse reductive dehalogenase-homologous genes in deep subseafloor sedimentary metagenomes.</title>
        <authorList>
            <person name="Kawai M."/>
            <person name="Futagami T."/>
            <person name="Toyoda A."/>
            <person name="Takaki Y."/>
            <person name="Nishi S."/>
            <person name="Hori S."/>
            <person name="Arai W."/>
            <person name="Tsubouchi T."/>
            <person name="Morono Y."/>
            <person name="Uchiyama I."/>
            <person name="Ito T."/>
            <person name="Fujiyama A."/>
            <person name="Inagaki F."/>
            <person name="Takami H."/>
        </authorList>
    </citation>
    <scope>NUCLEOTIDE SEQUENCE</scope>
    <source>
        <strain evidence="5">Expedition CK06-06</strain>
    </source>
</reference>
<dbReference type="PANTHER" id="PTHR43103">
    <property type="entry name" value="NUCLEOSIDE-DIPHOSPHATE-SUGAR EPIMERASE"/>
    <property type="match status" value="1"/>
</dbReference>
<organism evidence="5">
    <name type="scientific">marine sediment metagenome</name>
    <dbReference type="NCBI Taxonomy" id="412755"/>
    <lineage>
        <taxon>unclassified sequences</taxon>
        <taxon>metagenomes</taxon>
        <taxon>ecological metagenomes</taxon>
    </lineage>
</organism>
<evidence type="ECO:0000259" key="4">
    <source>
        <dbReference type="Pfam" id="PF01370"/>
    </source>
</evidence>
<dbReference type="GO" id="GO:0016491">
    <property type="term" value="F:oxidoreductase activity"/>
    <property type="evidence" value="ECO:0007669"/>
    <property type="project" value="UniProtKB-KW"/>
</dbReference>
<proteinExistence type="inferred from homology"/>
<name>X1ADR1_9ZZZZ</name>
<feature type="non-terminal residue" evidence="5">
    <location>
        <position position="1"/>
    </location>
</feature>
<evidence type="ECO:0000313" key="5">
    <source>
        <dbReference type="EMBL" id="GAG80685.1"/>
    </source>
</evidence>
<feature type="domain" description="NAD-dependent epimerase/dehydratase" evidence="4">
    <location>
        <begin position="2"/>
        <end position="205"/>
    </location>
</feature>
<evidence type="ECO:0000256" key="2">
    <source>
        <dbReference type="ARBA" id="ARBA00023002"/>
    </source>
</evidence>
<dbReference type="EMBL" id="BART01012414">
    <property type="protein sequence ID" value="GAG80685.1"/>
    <property type="molecule type" value="Genomic_DNA"/>
</dbReference>
<comment type="similarity">
    <text evidence="1">Belongs to the NAD(P)-dependent epimerase/dehydratase family.</text>
</comment>
<protein>
    <recommendedName>
        <fullName evidence="4">NAD-dependent epimerase/dehydratase domain-containing protein</fullName>
    </recommendedName>
</protein>